<organism evidence="2 3">
    <name type="scientific">Fusarium oxysporum f. sp. cubense (strain race 4)</name>
    <name type="common">Panama disease fungus</name>
    <dbReference type="NCBI Taxonomy" id="2502994"/>
    <lineage>
        <taxon>Eukaryota</taxon>
        <taxon>Fungi</taxon>
        <taxon>Dikarya</taxon>
        <taxon>Ascomycota</taxon>
        <taxon>Pezizomycotina</taxon>
        <taxon>Sordariomycetes</taxon>
        <taxon>Hypocreomycetidae</taxon>
        <taxon>Hypocreales</taxon>
        <taxon>Nectriaceae</taxon>
        <taxon>Fusarium</taxon>
        <taxon>Fusarium oxysporum species complex</taxon>
    </lineage>
</organism>
<dbReference type="Proteomes" id="UP000016929">
    <property type="component" value="Unassembled WGS sequence"/>
</dbReference>
<proteinExistence type="predicted"/>
<sequence>MSTCINGERRTPFPPSGTCPTRSQPYGSFKHIVLDVKAGDPGKVECTRSSIYGLCLGHQRAQKVKQPKAVCVVQAAKAAEVSQGSVKLQAKVRVRVRA</sequence>
<dbReference type="EMBL" id="KB726231">
    <property type="protein sequence ID" value="EMT73498.1"/>
    <property type="molecule type" value="Genomic_DNA"/>
</dbReference>
<dbReference type="AlphaFoldDB" id="N1S3Q0"/>
<evidence type="ECO:0000256" key="1">
    <source>
        <dbReference type="SAM" id="MobiDB-lite"/>
    </source>
</evidence>
<keyword evidence="3" id="KW-1185">Reference proteome</keyword>
<reference evidence="3" key="2">
    <citation type="journal article" date="2014" name="PLoS ONE">
        <title>Genome and Transcriptome Analysis of the Fungal Pathogen Fusarium oxysporum f. sp. cubense Causing Banana Vascular Wilt Disease.</title>
        <authorList>
            <person name="Guo L."/>
            <person name="Han L."/>
            <person name="Yang L."/>
            <person name="Zeng H."/>
            <person name="Fan D."/>
            <person name="Zhu Y."/>
            <person name="Feng Y."/>
            <person name="Wang G."/>
            <person name="Peng C."/>
            <person name="Jiang X."/>
            <person name="Zhou D."/>
            <person name="Ni P."/>
            <person name="Liang C."/>
            <person name="Liu L."/>
            <person name="Wang J."/>
            <person name="Mao C."/>
            <person name="Fang X."/>
            <person name="Peng M."/>
            <person name="Huang J."/>
        </authorList>
    </citation>
    <scope>NUCLEOTIDE SEQUENCE [LARGE SCALE GENOMIC DNA]</scope>
    <source>
        <strain evidence="3">race 4</strain>
    </source>
</reference>
<name>N1S3Q0_FUSC4</name>
<evidence type="ECO:0000313" key="2">
    <source>
        <dbReference type="EMBL" id="EMT73498.1"/>
    </source>
</evidence>
<gene>
    <name evidence="2" type="ORF">FOC4_g10000530</name>
</gene>
<accession>N1S3Q0</accession>
<feature type="region of interest" description="Disordered" evidence="1">
    <location>
        <begin position="1"/>
        <end position="20"/>
    </location>
</feature>
<evidence type="ECO:0000313" key="3">
    <source>
        <dbReference type="Proteomes" id="UP000016929"/>
    </source>
</evidence>
<reference evidence="3" key="1">
    <citation type="submission" date="2012-09" db="EMBL/GenBank/DDBJ databases">
        <title>Genome sequencing and comparative transcriptomics of race 1 and race 4 of banana pathogen: Fusarium oxysporum f. sp. cubense.</title>
        <authorList>
            <person name="Fang X."/>
            <person name="Huang J."/>
        </authorList>
    </citation>
    <scope>NUCLEOTIDE SEQUENCE [LARGE SCALE GENOMIC DNA]</scope>
    <source>
        <strain evidence="3">race 4</strain>
    </source>
</reference>
<dbReference type="HOGENOM" id="CLU_162141_0_0_1"/>
<dbReference type="OrthoDB" id="4996753at2759"/>
<protein>
    <submittedName>
        <fullName evidence="2">Uncharacterized protein</fullName>
    </submittedName>
</protein>